<dbReference type="PROSITE" id="PS50240">
    <property type="entry name" value="TRYPSIN_DOM"/>
    <property type="match status" value="1"/>
</dbReference>
<keyword evidence="9" id="KW-0865">Zymogen</keyword>
<evidence type="ECO:0000256" key="3">
    <source>
        <dbReference type="ARBA" id="ARBA00012050"/>
    </source>
</evidence>
<evidence type="ECO:0000256" key="1">
    <source>
        <dbReference type="ARBA" id="ARBA00001656"/>
    </source>
</evidence>
<evidence type="ECO:0000256" key="8">
    <source>
        <dbReference type="ARBA" id="ARBA00022825"/>
    </source>
</evidence>
<comment type="catalytic activity">
    <reaction evidence="1">
        <text>Preferential cleavage: Arg-|-Xaa, Lys-|-Xaa.</text>
        <dbReference type="EC" id="3.4.21.10"/>
    </reaction>
</comment>
<dbReference type="PANTHER" id="PTHR24252:SF8">
    <property type="entry name" value="ACROSIN"/>
    <property type="match status" value="1"/>
</dbReference>
<dbReference type="CDD" id="cd00190">
    <property type="entry name" value="Tryp_SPc"/>
    <property type="match status" value="1"/>
</dbReference>
<evidence type="ECO:0000256" key="9">
    <source>
        <dbReference type="ARBA" id="ARBA00023145"/>
    </source>
</evidence>
<dbReference type="SUPFAM" id="SSF50494">
    <property type="entry name" value="Trypsin-like serine proteases"/>
    <property type="match status" value="1"/>
</dbReference>
<evidence type="ECO:0000259" key="13">
    <source>
        <dbReference type="PROSITE" id="PS50240"/>
    </source>
</evidence>
<evidence type="ECO:0000256" key="5">
    <source>
        <dbReference type="ARBA" id="ARBA00022525"/>
    </source>
</evidence>
<reference evidence="14" key="1">
    <citation type="submission" date="2020-05" db="UniProtKB">
        <authorList>
            <consortium name="EnsemblMetazoa"/>
        </authorList>
    </citation>
    <scope>IDENTIFICATION</scope>
    <source>
        <strain evidence="14">Aabys</strain>
    </source>
</reference>
<dbReference type="Pfam" id="PF00089">
    <property type="entry name" value="Trypsin"/>
    <property type="match status" value="1"/>
</dbReference>
<accession>A0A1I8MHL5</accession>
<evidence type="ECO:0000256" key="6">
    <source>
        <dbReference type="ARBA" id="ARBA00022670"/>
    </source>
</evidence>
<dbReference type="SMART" id="SM00020">
    <property type="entry name" value="Tryp_SPc"/>
    <property type="match status" value="1"/>
</dbReference>
<dbReference type="GO" id="GO:0005576">
    <property type="term" value="C:extracellular region"/>
    <property type="evidence" value="ECO:0007669"/>
    <property type="project" value="UniProtKB-SubCell"/>
</dbReference>
<evidence type="ECO:0000256" key="12">
    <source>
        <dbReference type="SAM" id="SignalP"/>
    </source>
</evidence>
<dbReference type="InterPro" id="IPR001254">
    <property type="entry name" value="Trypsin_dom"/>
</dbReference>
<dbReference type="PROSITE" id="PS00135">
    <property type="entry name" value="TRYPSIN_SER"/>
    <property type="match status" value="1"/>
</dbReference>
<name>A0A1I8MHL5_MUSDO</name>
<evidence type="ECO:0000256" key="11">
    <source>
        <dbReference type="RuleBase" id="RU363034"/>
    </source>
</evidence>
<keyword evidence="10" id="KW-1015">Disulfide bond</keyword>
<dbReference type="EC" id="3.4.21.10" evidence="3"/>
<gene>
    <name evidence="14" type="primary">101897563</name>
</gene>
<dbReference type="InterPro" id="IPR033116">
    <property type="entry name" value="TRYPSIN_SER"/>
</dbReference>
<dbReference type="FunFam" id="2.40.10.10:FF:000047">
    <property type="entry name" value="Trypsin eta"/>
    <property type="match status" value="1"/>
</dbReference>
<feature type="signal peptide" evidence="12">
    <location>
        <begin position="1"/>
        <end position="32"/>
    </location>
</feature>
<keyword evidence="6 11" id="KW-0645">Protease</keyword>
<organism evidence="14">
    <name type="scientific">Musca domestica</name>
    <name type="common">House fly</name>
    <dbReference type="NCBI Taxonomy" id="7370"/>
    <lineage>
        <taxon>Eukaryota</taxon>
        <taxon>Metazoa</taxon>
        <taxon>Ecdysozoa</taxon>
        <taxon>Arthropoda</taxon>
        <taxon>Hexapoda</taxon>
        <taxon>Insecta</taxon>
        <taxon>Pterygota</taxon>
        <taxon>Neoptera</taxon>
        <taxon>Endopterygota</taxon>
        <taxon>Diptera</taxon>
        <taxon>Brachycera</taxon>
        <taxon>Muscomorpha</taxon>
        <taxon>Muscoidea</taxon>
        <taxon>Muscidae</taxon>
        <taxon>Musca</taxon>
    </lineage>
</organism>
<dbReference type="VEuPathDB" id="VectorBase:MDOMA2_020072"/>
<dbReference type="OrthoDB" id="8440449at2759"/>
<dbReference type="AlphaFoldDB" id="A0A1I8MHL5"/>
<proteinExistence type="predicted"/>
<dbReference type="STRING" id="7370.A0A1I8MHL5"/>
<keyword evidence="5" id="KW-0964">Secreted</keyword>
<dbReference type="Gene3D" id="2.40.10.10">
    <property type="entry name" value="Trypsin-like serine proteases"/>
    <property type="match status" value="2"/>
</dbReference>
<protein>
    <recommendedName>
        <fullName evidence="4">Acrosin</fullName>
        <ecNumber evidence="3">3.4.21.10</ecNumber>
    </recommendedName>
</protein>
<dbReference type="InterPro" id="IPR043504">
    <property type="entry name" value="Peptidase_S1_PA_chymotrypsin"/>
</dbReference>
<keyword evidence="12" id="KW-0732">Signal</keyword>
<dbReference type="EnsemblMetazoa" id="MDOA004980-RB">
    <property type="protein sequence ID" value="MDOA004980-PB"/>
    <property type="gene ID" value="MDOA004980"/>
</dbReference>
<dbReference type="PROSITE" id="PS00134">
    <property type="entry name" value="TRYPSIN_HIS"/>
    <property type="match status" value="1"/>
</dbReference>
<evidence type="ECO:0000256" key="4">
    <source>
        <dbReference type="ARBA" id="ARBA00017161"/>
    </source>
</evidence>
<keyword evidence="7 11" id="KW-0378">Hydrolase</keyword>
<feature type="chain" id="PRO_5044560380" description="Acrosin" evidence="12">
    <location>
        <begin position="33"/>
        <end position="280"/>
    </location>
</feature>
<dbReference type="PANTHER" id="PTHR24252">
    <property type="entry name" value="ACROSIN-RELATED"/>
    <property type="match status" value="1"/>
</dbReference>
<evidence type="ECO:0000313" key="14">
    <source>
        <dbReference type="EnsemblMetazoa" id="MDOA004980-PB"/>
    </source>
</evidence>
<dbReference type="PRINTS" id="PR00722">
    <property type="entry name" value="CHYMOTRYPSIN"/>
</dbReference>
<evidence type="ECO:0000256" key="7">
    <source>
        <dbReference type="ARBA" id="ARBA00022801"/>
    </source>
</evidence>
<sequence>MHSGDPVPRAIKAWHISLLVVFIVLQCRQTEGKRIHHSYQNEATPRLDGRIVGGEDAPLGFAPYQVSIQSIFGTHLCGGAILDPEWIITAAHCVQDYPLDVLRVITGTNNWHEPGAVRQLAIAIPHCRHDQPEYHNDIALVHLNEPLVFDNLTNKIELSHEVLKEGDVVTITGWGVTRLNGYPPDLLQKWDFNFIPHEECRRRWDNDEGVGVGHICSMTREGEGACNGDSGGPVTFKGKLVGLVNWGAPCARGKPDMHASTVYYRDFIQLALNQCTRLRG</sequence>
<dbReference type="VEuPathDB" id="VectorBase:MDOA004980"/>
<feature type="domain" description="Peptidase S1" evidence="13">
    <location>
        <begin position="51"/>
        <end position="273"/>
    </location>
</feature>
<dbReference type="InterPro" id="IPR001314">
    <property type="entry name" value="Peptidase_S1A"/>
</dbReference>
<keyword evidence="8 11" id="KW-0720">Serine protease</keyword>
<comment type="subcellular location">
    <subcellularLocation>
        <location evidence="2">Secreted</location>
    </subcellularLocation>
</comment>
<evidence type="ECO:0000256" key="10">
    <source>
        <dbReference type="ARBA" id="ARBA00023157"/>
    </source>
</evidence>
<dbReference type="InterPro" id="IPR018114">
    <property type="entry name" value="TRYPSIN_HIS"/>
</dbReference>
<evidence type="ECO:0000256" key="2">
    <source>
        <dbReference type="ARBA" id="ARBA00004613"/>
    </source>
</evidence>
<dbReference type="InterPro" id="IPR009003">
    <property type="entry name" value="Peptidase_S1_PA"/>
</dbReference>
<dbReference type="eggNOG" id="KOG3627">
    <property type="taxonomic scope" value="Eukaryota"/>
</dbReference>
<dbReference type="GO" id="GO:0016485">
    <property type="term" value="P:protein processing"/>
    <property type="evidence" value="ECO:0007669"/>
    <property type="project" value="UniProtKB-ARBA"/>
</dbReference>
<dbReference type="GO" id="GO:0004252">
    <property type="term" value="F:serine-type endopeptidase activity"/>
    <property type="evidence" value="ECO:0007669"/>
    <property type="project" value="InterPro"/>
</dbReference>